<dbReference type="OrthoDB" id="613081at2759"/>
<evidence type="ECO:0000313" key="2">
    <source>
        <dbReference type="EMBL" id="CAA7026335.1"/>
    </source>
</evidence>
<dbReference type="PANTHER" id="PTHR14379:SF22">
    <property type="entry name" value="ENDONUCLEASE OR GLYCOSYL HYDROLASE"/>
    <property type="match status" value="1"/>
</dbReference>
<dbReference type="EMBL" id="CACVBM020001051">
    <property type="protein sequence ID" value="CAA7026335.1"/>
    <property type="molecule type" value="Genomic_DNA"/>
</dbReference>
<name>A0A6D2IH43_9BRAS</name>
<gene>
    <name evidence="2" type="ORF">MERR_LOCUS13570</name>
</gene>
<proteinExistence type="predicted"/>
<evidence type="ECO:0000259" key="1">
    <source>
        <dbReference type="Pfam" id="PF01936"/>
    </source>
</evidence>
<dbReference type="AlphaFoldDB" id="A0A6D2IH43"/>
<dbReference type="CDD" id="cd10910">
    <property type="entry name" value="PIN_limkain_b1_N_like"/>
    <property type="match status" value="2"/>
</dbReference>
<dbReference type="InterPro" id="IPR021139">
    <property type="entry name" value="NYN"/>
</dbReference>
<dbReference type="PANTHER" id="PTHR14379">
    <property type="entry name" value="LIMKAIN B LKAP"/>
    <property type="match status" value="1"/>
</dbReference>
<dbReference type="InterPro" id="IPR024768">
    <property type="entry name" value="Marf1"/>
</dbReference>
<dbReference type="GO" id="GO:0010468">
    <property type="term" value="P:regulation of gene expression"/>
    <property type="evidence" value="ECO:0007669"/>
    <property type="project" value="InterPro"/>
</dbReference>
<accession>A0A6D2IH43</accession>
<protein>
    <recommendedName>
        <fullName evidence="1">NYN domain-containing protein</fullName>
    </recommendedName>
</protein>
<keyword evidence="3" id="KW-1185">Reference proteome</keyword>
<dbReference type="GO" id="GO:0004540">
    <property type="term" value="F:RNA nuclease activity"/>
    <property type="evidence" value="ECO:0007669"/>
    <property type="project" value="InterPro"/>
</dbReference>
<feature type="domain" description="NYN" evidence="1">
    <location>
        <begin position="54"/>
        <end position="168"/>
    </location>
</feature>
<dbReference type="Pfam" id="PF01936">
    <property type="entry name" value="NYN"/>
    <property type="match status" value="1"/>
</dbReference>
<comment type="caution">
    <text evidence="2">The sequence shown here is derived from an EMBL/GenBank/DDBJ whole genome shotgun (WGS) entry which is preliminary data.</text>
</comment>
<organism evidence="2 3">
    <name type="scientific">Microthlaspi erraticum</name>
    <dbReference type="NCBI Taxonomy" id="1685480"/>
    <lineage>
        <taxon>Eukaryota</taxon>
        <taxon>Viridiplantae</taxon>
        <taxon>Streptophyta</taxon>
        <taxon>Embryophyta</taxon>
        <taxon>Tracheophyta</taxon>
        <taxon>Spermatophyta</taxon>
        <taxon>Magnoliopsida</taxon>
        <taxon>eudicotyledons</taxon>
        <taxon>Gunneridae</taxon>
        <taxon>Pentapetalae</taxon>
        <taxon>rosids</taxon>
        <taxon>malvids</taxon>
        <taxon>Brassicales</taxon>
        <taxon>Brassicaceae</taxon>
        <taxon>Coluteocarpeae</taxon>
        <taxon>Microthlaspi</taxon>
    </lineage>
</organism>
<reference evidence="2" key="1">
    <citation type="submission" date="2020-01" db="EMBL/GenBank/DDBJ databases">
        <authorList>
            <person name="Mishra B."/>
        </authorList>
    </citation>
    <scope>NUCLEOTIDE SEQUENCE [LARGE SCALE GENOMIC DNA]</scope>
</reference>
<dbReference type="GO" id="GO:0005777">
    <property type="term" value="C:peroxisome"/>
    <property type="evidence" value="ECO:0007669"/>
    <property type="project" value="InterPro"/>
</dbReference>
<sequence>MSDRTNIVGKCLRNRLLSKGQIFVWKWPDKNPFRLRFDKKRGFENEMMQNKSPTVVWWDMDTIPPPERLDPCQIRQSIESVFSHYLPFTIFAHGNLDLIPRCLLEQMLSSGIVLKHGLEDTIPVLMDLEKWIDNDPPPATFILISDREDLCEKLPALMKYGYTVFRVGKTNKPGEPAKYPPSVVTVPWDHILSVCDGFTTREVSDKCTTAWQCKVCIDSSLPFVGEGYESFDRHFKSVHHADQVSLYMPQDYSAYVEKTGKTRKTGVWWDMDACPPLDELYPYQVRRSIESMFSDGLPLNMSAIGNLNSIDAGVWESILSAGFFTKHLLGGPEDMTDDIQRWVYNSPSPATLVLISDHEQSFHTTGYLLFLKDMGYTIICVYPECPDVSPEYTSLTYSRTYALGDVLSGVLNQEVDKVILNQEVENVKDKCSETAWFCNICIEFGHTFAGESYESLTRHMSSAEHSIQELKQVPPKIKASQSKKPITKTAMQSKIAKICKMKAQSKRRRRGNTCSLGLDILT</sequence>
<dbReference type="Proteomes" id="UP000467841">
    <property type="component" value="Unassembled WGS sequence"/>
</dbReference>
<evidence type="ECO:0000313" key="3">
    <source>
        <dbReference type="Proteomes" id="UP000467841"/>
    </source>
</evidence>